<evidence type="ECO:0000313" key="2">
    <source>
        <dbReference type="Proteomes" id="UP000509122"/>
    </source>
</evidence>
<name>A0A859I964_9MOLU</name>
<accession>A0A859I964</accession>
<dbReference type="Proteomes" id="UP000509122">
    <property type="component" value="Chromosome"/>
</dbReference>
<reference evidence="1 2" key="1">
    <citation type="submission" date="2020-06" db="EMBL/GenBank/DDBJ databases">
        <title>Complete genome sequence of Candidatus Phytoplasma asteris RP166.</title>
        <authorList>
            <person name="Cho S.-T."/>
            <person name="Zwolinska A."/>
            <person name="Huang W."/>
            <person name="Wouters R."/>
            <person name="Hogenhout S.A."/>
            <person name="Kuo C.-H."/>
        </authorList>
    </citation>
    <scope>NUCLEOTIDE SEQUENCE [LARGE SCALE GENOMIC DNA]</scope>
    <source>
        <strain evidence="1">RP166</strain>
    </source>
</reference>
<proteinExistence type="predicted"/>
<evidence type="ECO:0000313" key="1">
    <source>
        <dbReference type="EMBL" id="QKX95326.1"/>
    </source>
</evidence>
<dbReference type="KEGG" id="rphy:RP166_3390"/>
<organism evidence="1 2">
    <name type="scientific">Rapeseed phyllody phytoplasma</name>
    <dbReference type="NCBI Taxonomy" id="2490543"/>
    <lineage>
        <taxon>Bacteria</taxon>
        <taxon>Bacillati</taxon>
        <taxon>Mycoplasmatota</taxon>
        <taxon>Mollicutes</taxon>
        <taxon>Acholeplasmatales</taxon>
        <taxon>Acholeplasmataceae</taxon>
        <taxon>Candidatus Phytoplasma</taxon>
        <taxon>16SrI (Aster yellows group)</taxon>
    </lineage>
</organism>
<protein>
    <submittedName>
        <fullName evidence="1">Uncharacterized protein</fullName>
    </submittedName>
</protein>
<sequence>MANANAKLESNPEQNILIKQLRKQSFNLMELRNKFQTLKKIIQKIAQNGNITTIFQKDMQELETLIKTTILEIINESDKLNI</sequence>
<gene>
    <name evidence="1" type="ORF">RP166_3390</name>
</gene>
<dbReference type="EMBL" id="CP055264">
    <property type="protein sequence ID" value="QKX95326.1"/>
    <property type="molecule type" value="Genomic_DNA"/>
</dbReference>
<dbReference type="AlphaFoldDB" id="A0A859I964"/>